<name>A0A0C3JRZ0_PISTI</name>
<reference evidence="1 2" key="1">
    <citation type="submission" date="2014-04" db="EMBL/GenBank/DDBJ databases">
        <authorList>
            <consortium name="DOE Joint Genome Institute"/>
            <person name="Kuo A."/>
            <person name="Kohler A."/>
            <person name="Costa M.D."/>
            <person name="Nagy L.G."/>
            <person name="Floudas D."/>
            <person name="Copeland A."/>
            <person name="Barry K.W."/>
            <person name="Cichocki N."/>
            <person name="Veneault-Fourrey C."/>
            <person name="LaButti K."/>
            <person name="Lindquist E.A."/>
            <person name="Lipzen A."/>
            <person name="Lundell T."/>
            <person name="Morin E."/>
            <person name="Murat C."/>
            <person name="Sun H."/>
            <person name="Tunlid A."/>
            <person name="Henrissat B."/>
            <person name="Grigoriev I.V."/>
            <person name="Hibbett D.S."/>
            <person name="Martin F."/>
            <person name="Nordberg H.P."/>
            <person name="Cantor M.N."/>
            <person name="Hua S.X."/>
        </authorList>
    </citation>
    <scope>NUCLEOTIDE SEQUENCE [LARGE SCALE GENOMIC DNA]</scope>
    <source>
        <strain evidence="1 2">Marx 270</strain>
    </source>
</reference>
<gene>
    <name evidence="1" type="ORF">M404DRAFT_805069</name>
</gene>
<sequence length="129" mass="14314">MHTASLALVVRQDRFTTVVATGISKLNKSKGVYVRTVEFLIIIMVPLEATHRRDLAVLLFPVRYVYRLVLPLLPTPQSGPGVPLYIPPQSSQSKSGPSVPALRTVKPPVFFFSDLASELVHILYSYPLI</sequence>
<dbReference type="InParanoid" id="A0A0C3JRZ0"/>
<protein>
    <submittedName>
        <fullName evidence="1">Uncharacterized protein</fullName>
    </submittedName>
</protein>
<keyword evidence="2" id="KW-1185">Reference proteome</keyword>
<dbReference type="Proteomes" id="UP000054217">
    <property type="component" value="Unassembled WGS sequence"/>
</dbReference>
<organism evidence="1 2">
    <name type="scientific">Pisolithus tinctorius Marx 270</name>
    <dbReference type="NCBI Taxonomy" id="870435"/>
    <lineage>
        <taxon>Eukaryota</taxon>
        <taxon>Fungi</taxon>
        <taxon>Dikarya</taxon>
        <taxon>Basidiomycota</taxon>
        <taxon>Agaricomycotina</taxon>
        <taxon>Agaricomycetes</taxon>
        <taxon>Agaricomycetidae</taxon>
        <taxon>Boletales</taxon>
        <taxon>Sclerodermatineae</taxon>
        <taxon>Pisolithaceae</taxon>
        <taxon>Pisolithus</taxon>
    </lineage>
</organism>
<accession>A0A0C3JRZ0</accession>
<proteinExistence type="predicted"/>
<evidence type="ECO:0000313" key="1">
    <source>
        <dbReference type="EMBL" id="KIO11913.1"/>
    </source>
</evidence>
<evidence type="ECO:0000313" key="2">
    <source>
        <dbReference type="Proteomes" id="UP000054217"/>
    </source>
</evidence>
<dbReference type="EMBL" id="KN831949">
    <property type="protein sequence ID" value="KIO11913.1"/>
    <property type="molecule type" value="Genomic_DNA"/>
</dbReference>
<reference evidence="2" key="2">
    <citation type="submission" date="2015-01" db="EMBL/GenBank/DDBJ databases">
        <title>Evolutionary Origins and Diversification of the Mycorrhizal Mutualists.</title>
        <authorList>
            <consortium name="DOE Joint Genome Institute"/>
            <consortium name="Mycorrhizal Genomics Consortium"/>
            <person name="Kohler A."/>
            <person name="Kuo A."/>
            <person name="Nagy L.G."/>
            <person name="Floudas D."/>
            <person name="Copeland A."/>
            <person name="Barry K.W."/>
            <person name="Cichocki N."/>
            <person name="Veneault-Fourrey C."/>
            <person name="LaButti K."/>
            <person name="Lindquist E.A."/>
            <person name="Lipzen A."/>
            <person name="Lundell T."/>
            <person name="Morin E."/>
            <person name="Murat C."/>
            <person name="Riley R."/>
            <person name="Ohm R."/>
            <person name="Sun H."/>
            <person name="Tunlid A."/>
            <person name="Henrissat B."/>
            <person name="Grigoriev I.V."/>
            <person name="Hibbett D.S."/>
            <person name="Martin F."/>
        </authorList>
    </citation>
    <scope>NUCLEOTIDE SEQUENCE [LARGE SCALE GENOMIC DNA]</scope>
    <source>
        <strain evidence="2">Marx 270</strain>
    </source>
</reference>
<dbReference type="HOGENOM" id="CLU_1949708_0_0_1"/>
<dbReference type="AlphaFoldDB" id="A0A0C3JRZ0"/>